<dbReference type="SUPFAM" id="SSF53098">
    <property type="entry name" value="Ribonuclease H-like"/>
    <property type="match status" value="1"/>
</dbReference>
<dbReference type="OrthoDB" id="1607513at2759"/>
<dbReference type="GO" id="GO:0046983">
    <property type="term" value="F:protein dimerization activity"/>
    <property type="evidence" value="ECO:0007669"/>
    <property type="project" value="InterPro"/>
</dbReference>
<reference evidence="2 3" key="1">
    <citation type="journal article" date="2017" name="Genome Biol. Evol.">
        <title>Phytophthora megakarya and P. palmivora, closely related causal agents of cacao black pod rot, underwent increases in genome sizes and gene numbers by different mechanisms.</title>
        <authorList>
            <person name="Ali S.S."/>
            <person name="Shao J."/>
            <person name="Lary D.J."/>
            <person name="Kronmiller B."/>
            <person name="Shen D."/>
            <person name="Strem M.D."/>
            <person name="Amoako-Attah I."/>
            <person name="Akrofi A.Y."/>
            <person name="Begoude B.A."/>
            <person name="Ten Hoopen G.M."/>
            <person name="Coulibaly K."/>
            <person name="Kebe B.I."/>
            <person name="Melnick R.L."/>
            <person name="Guiltinan M.J."/>
            <person name="Tyler B.M."/>
            <person name="Meinhardt L.W."/>
            <person name="Bailey B.A."/>
        </authorList>
    </citation>
    <scope>NUCLEOTIDE SEQUENCE [LARGE SCALE GENOMIC DNA]</scope>
    <source>
        <strain evidence="3">sbr112.9</strain>
    </source>
</reference>
<protein>
    <recommendedName>
        <fullName evidence="1">HAT C-terminal dimerisation domain-containing protein</fullName>
    </recommendedName>
</protein>
<dbReference type="Proteomes" id="UP000237271">
    <property type="component" value="Unassembled WGS sequence"/>
</dbReference>
<name>A0A2P4X062_9STRA</name>
<keyword evidence="3" id="KW-1185">Reference proteome</keyword>
<dbReference type="Pfam" id="PF05699">
    <property type="entry name" value="Dimer_Tnp_hAT"/>
    <property type="match status" value="1"/>
</dbReference>
<evidence type="ECO:0000313" key="2">
    <source>
        <dbReference type="EMBL" id="POM58921.1"/>
    </source>
</evidence>
<accession>A0A2P4X062</accession>
<proteinExistence type="predicted"/>
<dbReference type="AlphaFoldDB" id="A0A2P4X062"/>
<dbReference type="InterPro" id="IPR008906">
    <property type="entry name" value="HATC_C_dom"/>
</dbReference>
<feature type="domain" description="HAT C-terminal dimerisation" evidence="1">
    <location>
        <begin position="89"/>
        <end position="141"/>
    </location>
</feature>
<dbReference type="InterPro" id="IPR012337">
    <property type="entry name" value="RNaseH-like_sf"/>
</dbReference>
<sequence length="183" mass="20483">MDISFLDPTDTPRTSTDLVEAMVELDHPNVPGEESERRSRTLVQVSTEHHRSYMHHHMFGPDTLRAKPTDLGTECKKEFAHYLESISAVNGHNCPNLGRHSRKWLGSVATSVPSKRAISISDNIITMKRSSLKPNMVLLTVSLPNPFPEQQSVPHTTLTSLTPLSDLMGYPKLYHSLIPYTSP</sequence>
<dbReference type="EMBL" id="NCKW01020130">
    <property type="protein sequence ID" value="POM58921.1"/>
    <property type="molecule type" value="Genomic_DNA"/>
</dbReference>
<evidence type="ECO:0000313" key="3">
    <source>
        <dbReference type="Proteomes" id="UP000237271"/>
    </source>
</evidence>
<organism evidence="2 3">
    <name type="scientific">Phytophthora palmivora</name>
    <dbReference type="NCBI Taxonomy" id="4796"/>
    <lineage>
        <taxon>Eukaryota</taxon>
        <taxon>Sar</taxon>
        <taxon>Stramenopiles</taxon>
        <taxon>Oomycota</taxon>
        <taxon>Peronosporomycetes</taxon>
        <taxon>Peronosporales</taxon>
        <taxon>Peronosporaceae</taxon>
        <taxon>Phytophthora</taxon>
    </lineage>
</organism>
<comment type="caution">
    <text evidence="2">The sequence shown here is derived from an EMBL/GenBank/DDBJ whole genome shotgun (WGS) entry which is preliminary data.</text>
</comment>
<evidence type="ECO:0000259" key="1">
    <source>
        <dbReference type="Pfam" id="PF05699"/>
    </source>
</evidence>
<gene>
    <name evidence="2" type="ORF">PHPALM_36373</name>
</gene>